<organism evidence="8 9">
    <name type="scientific">Methylobacterium pseudosasicola</name>
    <dbReference type="NCBI Taxonomy" id="582667"/>
    <lineage>
        <taxon>Bacteria</taxon>
        <taxon>Pseudomonadati</taxon>
        <taxon>Pseudomonadota</taxon>
        <taxon>Alphaproteobacteria</taxon>
        <taxon>Hyphomicrobiales</taxon>
        <taxon>Methylobacteriaceae</taxon>
        <taxon>Methylobacterium</taxon>
    </lineage>
</organism>
<dbReference type="InterPro" id="IPR050189">
    <property type="entry name" value="MFS_Efflux_Transporters"/>
</dbReference>
<feature type="domain" description="Major facilitator superfamily (MFS) profile" evidence="7">
    <location>
        <begin position="29"/>
        <end position="408"/>
    </location>
</feature>
<dbReference type="PANTHER" id="PTHR43124">
    <property type="entry name" value="PURINE EFFLUX PUMP PBUE"/>
    <property type="match status" value="1"/>
</dbReference>
<dbReference type="AlphaFoldDB" id="A0A1I4ICH2"/>
<evidence type="ECO:0000256" key="2">
    <source>
        <dbReference type="ARBA" id="ARBA00022475"/>
    </source>
</evidence>
<evidence type="ECO:0000313" key="8">
    <source>
        <dbReference type="EMBL" id="SFL52060.1"/>
    </source>
</evidence>
<dbReference type="CDD" id="cd17324">
    <property type="entry name" value="MFS_NepI_like"/>
    <property type="match status" value="1"/>
</dbReference>
<keyword evidence="3 6" id="KW-0812">Transmembrane</keyword>
<dbReference type="InterPro" id="IPR036259">
    <property type="entry name" value="MFS_trans_sf"/>
</dbReference>
<evidence type="ECO:0000256" key="4">
    <source>
        <dbReference type="ARBA" id="ARBA00022989"/>
    </source>
</evidence>
<dbReference type="Pfam" id="PF07690">
    <property type="entry name" value="MFS_1"/>
    <property type="match status" value="1"/>
</dbReference>
<keyword evidence="9" id="KW-1185">Reference proteome</keyword>
<dbReference type="PANTHER" id="PTHR43124:SF3">
    <property type="entry name" value="CHLORAMPHENICOL EFFLUX PUMP RV0191"/>
    <property type="match status" value="1"/>
</dbReference>
<feature type="transmembrane region" description="Helical" evidence="6">
    <location>
        <begin position="181"/>
        <end position="199"/>
    </location>
</feature>
<proteinExistence type="predicted"/>
<feature type="transmembrane region" description="Helical" evidence="6">
    <location>
        <begin position="220"/>
        <end position="239"/>
    </location>
</feature>
<comment type="subcellular location">
    <subcellularLocation>
        <location evidence="1">Cell membrane</location>
        <topology evidence="1">Multi-pass membrane protein</topology>
    </subcellularLocation>
</comment>
<feature type="transmembrane region" description="Helical" evidence="6">
    <location>
        <begin position="120"/>
        <end position="141"/>
    </location>
</feature>
<keyword evidence="2" id="KW-1003">Cell membrane</keyword>
<evidence type="ECO:0000256" key="5">
    <source>
        <dbReference type="ARBA" id="ARBA00023136"/>
    </source>
</evidence>
<dbReference type="EMBL" id="FOTK01000006">
    <property type="protein sequence ID" value="SFL52060.1"/>
    <property type="molecule type" value="Genomic_DNA"/>
</dbReference>
<protein>
    <submittedName>
        <fullName evidence="8">Predicted arabinose efflux permease, MFS family</fullName>
    </submittedName>
</protein>
<dbReference type="Proteomes" id="UP000199048">
    <property type="component" value="Unassembled WGS sequence"/>
</dbReference>
<feature type="transmembrane region" description="Helical" evidence="6">
    <location>
        <begin position="289"/>
        <end position="306"/>
    </location>
</feature>
<accession>A0A1I4ICH2</accession>
<feature type="transmembrane region" description="Helical" evidence="6">
    <location>
        <begin position="69"/>
        <end position="87"/>
    </location>
</feature>
<evidence type="ECO:0000313" key="9">
    <source>
        <dbReference type="Proteomes" id="UP000199048"/>
    </source>
</evidence>
<reference evidence="9" key="1">
    <citation type="submission" date="2016-10" db="EMBL/GenBank/DDBJ databases">
        <authorList>
            <person name="Varghese N."/>
            <person name="Submissions S."/>
        </authorList>
    </citation>
    <scope>NUCLEOTIDE SEQUENCE [LARGE SCALE GENOMIC DNA]</scope>
    <source>
        <strain evidence="9">BL36</strain>
    </source>
</reference>
<feature type="transmembrane region" description="Helical" evidence="6">
    <location>
        <begin position="94"/>
        <end position="114"/>
    </location>
</feature>
<keyword evidence="4 6" id="KW-1133">Transmembrane helix</keyword>
<dbReference type="InterPro" id="IPR020846">
    <property type="entry name" value="MFS_dom"/>
</dbReference>
<sequence>MGAPMTVSETLRPSTVGDEAGSGRLPVVQLLAFTVAGFLAIMTETLPAGLLPQIGAGLGVSEAVAGQTVTLYALGSVAAAIPVIAATRSWNRRPLFLLAILGLLIFNTVTAVSADFRLTLGARFIAGMAAGVVWGLVAGYARRLAPSHLQGRALAIVGVGQPIALSLGVPLGAWLGSLSDWRSVFWILSAVALFLLAWVRLGVPDFPGQARDRRVPVRDVVTIPGIRTVLLVLFAWILAHNSLYTYVAPFLGTTSTDLRVDLILLVFGGASVVGIWATGVLVDRHLRALTLLSLAAFSAAALLLALSHGSPVLVLVGVVIWGLTFGGAPTLLQTALADSAGEQADVAQSIFVTVFNLAVAGGGVAGGLVVNWAGADRLPWTLLPLTVLALATTWRATSHGFRVGGRGA</sequence>
<feature type="transmembrane region" description="Helical" evidence="6">
    <location>
        <begin position="153"/>
        <end position="175"/>
    </location>
</feature>
<dbReference type="SUPFAM" id="SSF103473">
    <property type="entry name" value="MFS general substrate transporter"/>
    <property type="match status" value="1"/>
</dbReference>
<evidence type="ECO:0000256" key="6">
    <source>
        <dbReference type="SAM" id="Phobius"/>
    </source>
</evidence>
<evidence type="ECO:0000256" key="3">
    <source>
        <dbReference type="ARBA" id="ARBA00022692"/>
    </source>
</evidence>
<feature type="transmembrane region" description="Helical" evidence="6">
    <location>
        <begin position="259"/>
        <end position="282"/>
    </location>
</feature>
<dbReference type="STRING" id="582667.SAMN05192568_100663"/>
<dbReference type="InterPro" id="IPR011701">
    <property type="entry name" value="MFS"/>
</dbReference>
<gene>
    <name evidence="8" type="ORF">SAMN05192568_100663</name>
</gene>
<feature type="transmembrane region" description="Helical" evidence="6">
    <location>
        <begin position="30"/>
        <end position="49"/>
    </location>
</feature>
<evidence type="ECO:0000259" key="7">
    <source>
        <dbReference type="PROSITE" id="PS50850"/>
    </source>
</evidence>
<name>A0A1I4ICH2_9HYPH</name>
<dbReference type="PROSITE" id="PS50850">
    <property type="entry name" value="MFS"/>
    <property type="match status" value="1"/>
</dbReference>
<feature type="transmembrane region" description="Helical" evidence="6">
    <location>
        <begin position="349"/>
        <end position="372"/>
    </location>
</feature>
<keyword evidence="5 6" id="KW-0472">Membrane</keyword>
<evidence type="ECO:0000256" key="1">
    <source>
        <dbReference type="ARBA" id="ARBA00004651"/>
    </source>
</evidence>
<dbReference type="GO" id="GO:0005886">
    <property type="term" value="C:plasma membrane"/>
    <property type="evidence" value="ECO:0007669"/>
    <property type="project" value="UniProtKB-SubCell"/>
</dbReference>
<feature type="transmembrane region" description="Helical" evidence="6">
    <location>
        <begin position="312"/>
        <end position="337"/>
    </location>
</feature>
<dbReference type="GO" id="GO:0022857">
    <property type="term" value="F:transmembrane transporter activity"/>
    <property type="evidence" value="ECO:0007669"/>
    <property type="project" value="InterPro"/>
</dbReference>
<dbReference type="Gene3D" id="1.20.1250.20">
    <property type="entry name" value="MFS general substrate transporter like domains"/>
    <property type="match status" value="1"/>
</dbReference>